<evidence type="ECO:0000313" key="6">
    <source>
        <dbReference type="EMBL" id="MBE3640685.1"/>
    </source>
</evidence>
<protein>
    <submittedName>
        <fullName evidence="6">GFA family protein</fullName>
    </submittedName>
</protein>
<dbReference type="GO" id="GO:0016846">
    <property type="term" value="F:carbon-sulfur lyase activity"/>
    <property type="evidence" value="ECO:0007669"/>
    <property type="project" value="InterPro"/>
</dbReference>
<dbReference type="PANTHER" id="PTHR33337">
    <property type="entry name" value="GFA DOMAIN-CONTAINING PROTEIN"/>
    <property type="match status" value="1"/>
</dbReference>
<dbReference type="Proteomes" id="UP000609121">
    <property type="component" value="Unassembled WGS sequence"/>
</dbReference>
<evidence type="ECO:0000259" key="5">
    <source>
        <dbReference type="PROSITE" id="PS51891"/>
    </source>
</evidence>
<dbReference type="PROSITE" id="PS51891">
    <property type="entry name" value="CENP_V_GFA"/>
    <property type="match status" value="1"/>
</dbReference>
<name>A0A8J6ZHG0_9RHOB</name>
<comment type="similarity">
    <text evidence="1">Belongs to the Gfa family.</text>
</comment>
<dbReference type="SUPFAM" id="SSF51316">
    <property type="entry name" value="Mss4-like"/>
    <property type="match status" value="1"/>
</dbReference>
<evidence type="ECO:0000256" key="3">
    <source>
        <dbReference type="ARBA" id="ARBA00022833"/>
    </source>
</evidence>
<dbReference type="PANTHER" id="PTHR33337:SF40">
    <property type="entry name" value="CENP-V_GFA DOMAIN-CONTAINING PROTEIN-RELATED"/>
    <property type="match status" value="1"/>
</dbReference>
<organism evidence="6 7">
    <name type="scientific">Mangrovicoccus algicola</name>
    <dbReference type="NCBI Taxonomy" id="2771008"/>
    <lineage>
        <taxon>Bacteria</taxon>
        <taxon>Pseudomonadati</taxon>
        <taxon>Pseudomonadota</taxon>
        <taxon>Alphaproteobacteria</taxon>
        <taxon>Rhodobacterales</taxon>
        <taxon>Paracoccaceae</taxon>
        <taxon>Mangrovicoccus</taxon>
    </lineage>
</organism>
<dbReference type="AlphaFoldDB" id="A0A8J6ZHG0"/>
<comment type="caution">
    <text evidence="6">The sequence shown here is derived from an EMBL/GenBank/DDBJ whole genome shotgun (WGS) entry which is preliminary data.</text>
</comment>
<gene>
    <name evidence="6" type="ORF">ICN82_21035</name>
</gene>
<keyword evidence="3" id="KW-0862">Zinc</keyword>
<dbReference type="Pfam" id="PF04828">
    <property type="entry name" value="GFA"/>
    <property type="match status" value="1"/>
</dbReference>
<proteinExistence type="inferred from homology"/>
<evidence type="ECO:0000256" key="2">
    <source>
        <dbReference type="ARBA" id="ARBA00022723"/>
    </source>
</evidence>
<dbReference type="InterPro" id="IPR006913">
    <property type="entry name" value="CENP-V/GFA"/>
</dbReference>
<feature type="domain" description="CENP-V/GFA" evidence="5">
    <location>
        <begin position="3"/>
        <end position="113"/>
    </location>
</feature>
<accession>A0A8J6ZHG0</accession>
<keyword evidence="7" id="KW-1185">Reference proteome</keyword>
<dbReference type="RefSeq" id="WP_193187278.1">
    <property type="nucleotide sequence ID" value="NZ_JACVXA010000130.1"/>
</dbReference>
<keyword evidence="4" id="KW-0456">Lyase</keyword>
<dbReference type="Gene3D" id="3.90.1590.10">
    <property type="entry name" value="glutathione-dependent formaldehyde- activating enzyme (gfa)"/>
    <property type="match status" value="1"/>
</dbReference>
<keyword evidence="2" id="KW-0479">Metal-binding</keyword>
<sequence>MTLTGHCLCNRTCFEIDPPFLFVGHCHCESCRRQTASAFTTFIGVEQGQWRWTGVPPVRYESGPGRTRWFCAGCGAPAAYENQVDSPGEMHFFAALLDDPEAVTPEMNFHADEHLSWAFGAPELPVWRRQPE</sequence>
<evidence type="ECO:0000313" key="7">
    <source>
        <dbReference type="Proteomes" id="UP000609121"/>
    </source>
</evidence>
<dbReference type="EMBL" id="JACVXA010000130">
    <property type="protein sequence ID" value="MBE3640685.1"/>
    <property type="molecule type" value="Genomic_DNA"/>
</dbReference>
<dbReference type="InterPro" id="IPR011057">
    <property type="entry name" value="Mss4-like_sf"/>
</dbReference>
<dbReference type="GO" id="GO:0046872">
    <property type="term" value="F:metal ion binding"/>
    <property type="evidence" value="ECO:0007669"/>
    <property type="project" value="UniProtKB-KW"/>
</dbReference>
<reference evidence="6" key="1">
    <citation type="submission" date="2020-09" db="EMBL/GenBank/DDBJ databases">
        <title>A novel bacterium of genus Mangrovicoccus, isolated from South China Sea.</title>
        <authorList>
            <person name="Huang H."/>
            <person name="Mo K."/>
            <person name="Hu Y."/>
        </authorList>
    </citation>
    <scope>NUCLEOTIDE SEQUENCE</scope>
    <source>
        <strain evidence="6">HB182678</strain>
    </source>
</reference>
<evidence type="ECO:0000256" key="4">
    <source>
        <dbReference type="ARBA" id="ARBA00023239"/>
    </source>
</evidence>
<evidence type="ECO:0000256" key="1">
    <source>
        <dbReference type="ARBA" id="ARBA00005495"/>
    </source>
</evidence>